<evidence type="ECO:0000256" key="9">
    <source>
        <dbReference type="ARBA" id="ARBA00023316"/>
    </source>
</evidence>
<reference evidence="12 13" key="1">
    <citation type="submission" date="2018-06" db="EMBL/GenBank/DDBJ databases">
        <authorList>
            <consortium name="Pathogen Informatics"/>
            <person name="Doyle S."/>
        </authorList>
    </citation>
    <scope>NUCLEOTIDE SEQUENCE [LARGE SCALE GENOMIC DNA]</scope>
    <source>
        <strain evidence="13">NCTC 11297</strain>
    </source>
</reference>
<sequence>MCMTGIDKNRRKWLSLGGIALGVSFLPNTVLAALSTPKPGLLRFRNINTGDTFSGEFNIARGFSASNLKKLDYLLRDKRNNKVHKMDPRLFHKFYQIQKNLGLRNTEIQIICGYRSPTSNAAMHRKSRGVASNSYHMRGQAIDFRIDGVPLARVKRAAESLNNGGVGYYPRSNFIHIDTGPVRTWRGS</sequence>
<accession>A0A379ASH1</accession>
<evidence type="ECO:0000256" key="3">
    <source>
        <dbReference type="ARBA" id="ARBA00022670"/>
    </source>
</evidence>
<evidence type="ECO:0000256" key="5">
    <source>
        <dbReference type="ARBA" id="ARBA00022729"/>
    </source>
</evidence>
<evidence type="ECO:0000256" key="6">
    <source>
        <dbReference type="ARBA" id="ARBA00022801"/>
    </source>
</evidence>
<dbReference type="GO" id="GO:0006508">
    <property type="term" value="P:proteolysis"/>
    <property type="evidence" value="ECO:0007669"/>
    <property type="project" value="UniProtKB-KW"/>
</dbReference>
<dbReference type="GO" id="GO:0046872">
    <property type="term" value="F:metal ion binding"/>
    <property type="evidence" value="ECO:0007669"/>
    <property type="project" value="UniProtKB-KW"/>
</dbReference>
<organism evidence="12 13">
    <name type="scientific">Avibacterium avium</name>
    <name type="common">Pasteurella avium</name>
    <dbReference type="NCBI Taxonomy" id="751"/>
    <lineage>
        <taxon>Bacteria</taxon>
        <taxon>Pseudomonadati</taxon>
        <taxon>Pseudomonadota</taxon>
        <taxon>Gammaproteobacteria</taxon>
        <taxon>Pasteurellales</taxon>
        <taxon>Pasteurellaceae</taxon>
        <taxon>Avibacterium</taxon>
    </lineage>
</organism>
<dbReference type="InterPro" id="IPR009045">
    <property type="entry name" value="Zn_M74/Hedgehog-like"/>
</dbReference>
<evidence type="ECO:0000313" key="12">
    <source>
        <dbReference type="EMBL" id="SUB24241.1"/>
    </source>
</evidence>
<dbReference type="PANTHER" id="PTHR37425">
    <property type="match status" value="1"/>
</dbReference>
<keyword evidence="5" id="KW-0732">Signal</keyword>
<dbReference type="GO" id="GO:0071555">
    <property type="term" value="P:cell wall organization"/>
    <property type="evidence" value="ECO:0007669"/>
    <property type="project" value="UniProtKB-KW"/>
</dbReference>
<dbReference type="SUPFAM" id="SSF55166">
    <property type="entry name" value="Hedgehog/DD-peptidase"/>
    <property type="match status" value="1"/>
</dbReference>
<dbReference type="AlphaFoldDB" id="A0A379ASH1"/>
<dbReference type="Gene3D" id="3.30.1380.10">
    <property type="match status" value="1"/>
</dbReference>
<evidence type="ECO:0000256" key="11">
    <source>
        <dbReference type="ARBA" id="ARBA00093666"/>
    </source>
</evidence>
<keyword evidence="4" id="KW-0479">Metal-binding</keyword>
<protein>
    <recommendedName>
        <fullName evidence="11">Murein endopeptidase K</fullName>
    </recommendedName>
</protein>
<evidence type="ECO:0000256" key="4">
    <source>
        <dbReference type="ARBA" id="ARBA00022723"/>
    </source>
</evidence>
<comment type="similarity">
    <text evidence="10">Belongs to the peptidase M15 family.</text>
</comment>
<keyword evidence="9" id="KW-0961">Cell wall biogenesis/degradation</keyword>
<evidence type="ECO:0000256" key="7">
    <source>
        <dbReference type="ARBA" id="ARBA00022833"/>
    </source>
</evidence>
<comment type="cofactor">
    <cofactor evidence="1">
        <name>Zn(2+)</name>
        <dbReference type="ChEBI" id="CHEBI:29105"/>
    </cofactor>
</comment>
<evidence type="ECO:0000313" key="13">
    <source>
        <dbReference type="Proteomes" id="UP000255098"/>
    </source>
</evidence>
<proteinExistence type="inferred from homology"/>
<dbReference type="PANTHER" id="PTHR37425:SF1">
    <property type="entry name" value="OUTER MEMBRANE PROTEIN"/>
    <property type="match status" value="1"/>
</dbReference>
<dbReference type="EMBL" id="UGSP01000001">
    <property type="protein sequence ID" value="SUB24241.1"/>
    <property type="molecule type" value="Genomic_DNA"/>
</dbReference>
<gene>
    <name evidence="12" type="ORF">NCTC11297_01276</name>
</gene>
<keyword evidence="3" id="KW-0645">Protease</keyword>
<keyword evidence="8" id="KW-0482">Metalloprotease</keyword>
<evidence type="ECO:0000256" key="8">
    <source>
        <dbReference type="ARBA" id="ARBA00023049"/>
    </source>
</evidence>
<dbReference type="Proteomes" id="UP000255098">
    <property type="component" value="Unassembled WGS sequence"/>
</dbReference>
<keyword evidence="13" id="KW-1185">Reference proteome</keyword>
<dbReference type="Pfam" id="PF05951">
    <property type="entry name" value="Peptidase_M15_2"/>
    <property type="match status" value="1"/>
</dbReference>
<evidence type="ECO:0000256" key="2">
    <source>
        <dbReference type="ARBA" id="ARBA00004776"/>
    </source>
</evidence>
<evidence type="ECO:0000256" key="10">
    <source>
        <dbReference type="ARBA" id="ARBA00093448"/>
    </source>
</evidence>
<dbReference type="CDD" id="cd14844">
    <property type="entry name" value="Zn-DD-carboxypeptidase_like"/>
    <property type="match status" value="1"/>
</dbReference>
<dbReference type="GO" id="GO:0008237">
    <property type="term" value="F:metallopeptidase activity"/>
    <property type="evidence" value="ECO:0007669"/>
    <property type="project" value="UniProtKB-KW"/>
</dbReference>
<evidence type="ECO:0000256" key="1">
    <source>
        <dbReference type="ARBA" id="ARBA00001947"/>
    </source>
</evidence>
<name>A0A379ASH1_AVIAV</name>
<keyword evidence="7" id="KW-0862">Zinc</keyword>
<comment type="pathway">
    <text evidence="2">Cell wall biogenesis; cell wall polysaccharide biosynthesis.</text>
</comment>
<keyword evidence="6" id="KW-0378">Hydrolase</keyword>
<dbReference type="InterPro" id="IPR010275">
    <property type="entry name" value="MepK"/>
</dbReference>